<comment type="caution">
    <text evidence="1">The sequence shown here is derived from an EMBL/GenBank/DDBJ whole genome shotgun (WGS) entry which is preliminary data.</text>
</comment>
<organism evidence="1 2">
    <name type="scientific">Kouleothrix aurantiaca</name>
    <dbReference type="NCBI Taxonomy" id="186479"/>
    <lineage>
        <taxon>Bacteria</taxon>
        <taxon>Bacillati</taxon>
        <taxon>Chloroflexota</taxon>
        <taxon>Chloroflexia</taxon>
        <taxon>Chloroflexales</taxon>
        <taxon>Roseiflexineae</taxon>
        <taxon>Roseiflexaceae</taxon>
        <taxon>Kouleothrix</taxon>
    </lineage>
</organism>
<evidence type="ECO:0000313" key="1">
    <source>
        <dbReference type="EMBL" id="KPV54834.1"/>
    </source>
</evidence>
<evidence type="ECO:0000313" key="2">
    <source>
        <dbReference type="Proteomes" id="UP000050509"/>
    </source>
</evidence>
<proteinExistence type="predicted"/>
<name>A0A0P9FDM0_9CHLR</name>
<dbReference type="Proteomes" id="UP000050509">
    <property type="component" value="Unassembled WGS sequence"/>
</dbReference>
<protein>
    <submittedName>
        <fullName evidence="1">Uncharacterized protein</fullName>
    </submittedName>
</protein>
<dbReference type="EMBL" id="LJCR01000012">
    <property type="protein sequence ID" value="KPV54834.1"/>
    <property type="molecule type" value="Genomic_DNA"/>
</dbReference>
<gene>
    <name evidence="1" type="ORF">SE17_01250</name>
</gene>
<keyword evidence="2" id="KW-1185">Reference proteome</keyword>
<accession>A0A0P9FDM0</accession>
<reference evidence="1 2" key="1">
    <citation type="submission" date="2015-09" db="EMBL/GenBank/DDBJ databases">
        <title>Draft genome sequence of Kouleothrix aurantiaca JCM 19913.</title>
        <authorList>
            <person name="Hemp J."/>
        </authorList>
    </citation>
    <scope>NUCLEOTIDE SEQUENCE [LARGE SCALE GENOMIC DNA]</scope>
    <source>
        <strain evidence="1 2">COM-B</strain>
    </source>
</reference>
<dbReference type="AlphaFoldDB" id="A0A0P9FDM0"/>
<sequence>MGLKPLQKFDIVGENCDRKIDHTSPEYNESHPTGWRSVAASAAQTFLKNDDLVREAVNCNAVLGESAHRKPS</sequence>